<dbReference type="PANTHER" id="PTHR12406">
    <property type="entry name" value="CALCIUM-INDEPENDENT PHOSPHOLIPASE A2 IPLA2 -RELATED"/>
    <property type="match status" value="1"/>
</dbReference>
<evidence type="ECO:0000256" key="1">
    <source>
        <dbReference type="ARBA" id="ARBA00023098"/>
    </source>
</evidence>
<organism evidence="3">
    <name type="scientific">Cyclophora tenuis</name>
    <name type="common">Marine diatom</name>
    <dbReference type="NCBI Taxonomy" id="216820"/>
    <lineage>
        <taxon>Eukaryota</taxon>
        <taxon>Sar</taxon>
        <taxon>Stramenopiles</taxon>
        <taxon>Ochrophyta</taxon>
        <taxon>Bacillariophyta</taxon>
        <taxon>Fragilariophyceae</taxon>
        <taxon>Fragilariophycidae</taxon>
        <taxon>Cyclophorales</taxon>
        <taxon>Cyclophoraceae</taxon>
        <taxon>Cyclophora</taxon>
    </lineage>
</organism>
<name>A0A7S1GNL0_CYCTE</name>
<dbReference type="EMBL" id="HBFW01019197">
    <property type="protein sequence ID" value="CAD8941262.1"/>
    <property type="molecule type" value="Transcribed_RNA"/>
</dbReference>
<dbReference type="GO" id="GO:0055088">
    <property type="term" value="P:lipid homeostasis"/>
    <property type="evidence" value="ECO:0007669"/>
    <property type="project" value="TreeGrafter"/>
</dbReference>
<dbReference type="GO" id="GO:0005737">
    <property type="term" value="C:cytoplasm"/>
    <property type="evidence" value="ECO:0007669"/>
    <property type="project" value="TreeGrafter"/>
</dbReference>
<dbReference type="InterPro" id="IPR016035">
    <property type="entry name" value="Acyl_Trfase/lysoPLipase"/>
</dbReference>
<sequence>MTGASAGAVAAACEATEVDFEEFVKNVIEQCETIRLWARPLGLVGVLGSITERVLESMLPPDSHHRMKQRHASVLIQPANFLRESIQRVSSFRSKKSLISALTASSHIPFLVNGRARAVFEGKAYIDGALFSSDDDFVDSRLDAPSLKIDFANDPAMMDKNLLDCVKTPSRDEIWQIYRTGYMFAKNMDRKDQFECLTPRLIPFQRAQTV</sequence>
<reference evidence="3" key="1">
    <citation type="submission" date="2021-01" db="EMBL/GenBank/DDBJ databases">
        <authorList>
            <person name="Corre E."/>
            <person name="Pelletier E."/>
            <person name="Niang G."/>
            <person name="Scheremetjew M."/>
            <person name="Finn R."/>
            <person name="Kale V."/>
            <person name="Holt S."/>
            <person name="Cochrane G."/>
            <person name="Meng A."/>
            <person name="Brown T."/>
            <person name="Cohen L."/>
        </authorList>
    </citation>
    <scope>NUCLEOTIDE SEQUENCE</scope>
    <source>
        <strain evidence="3">ECT3854</strain>
    </source>
</reference>
<dbReference type="PANTHER" id="PTHR12406:SF7">
    <property type="entry name" value="PATATIN-LIKE PHOSPHOLIPASE DOMAIN-CONTAINING PROTEIN 4"/>
    <property type="match status" value="1"/>
</dbReference>
<dbReference type="GO" id="GO:0005811">
    <property type="term" value="C:lipid droplet"/>
    <property type="evidence" value="ECO:0007669"/>
    <property type="project" value="TreeGrafter"/>
</dbReference>
<dbReference type="InterPro" id="IPR033562">
    <property type="entry name" value="PLPL"/>
</dbReference>
<dbReference type="GO" id="GO:0016020">
    <property type="term" value="C:membrane"/>
    <property type="evidence" value="ECO:0007669"/>
    <property type="project" value="TreeGrafter"/>
</dbReference>
<protein>
    <recommendedName>
        <fullName evidence="2">PNPLA domain-containing protein</fullName>
    </recommendedName>
</protein>
<dbReference type="GO" id="GO:0004806">
    <property type="term" value="F:triacylglycerol lipase activity"/>
    <property type="evidence" value="ECO:0007669"/>
    <property type="project" value="TreeGrafter"/>
</dbReference>
<dbReference type="Pfam" id="PF01734">
    <property type="entry name" value="Patatin"/>
    <property type="match status" value="1"/>
</dbReference>
<proteinExistence type="predicted"/>
<keyword evidence="1" id="KW-0443">Lipid metabolism</keyword>
<evidence type="ECO:0000259" key="2">
    <source>
        <dbReference type="Pfam" id="PF01734"/>
    </source>
</evidence>
<accession>A0A7S1GNL0</accession>
<gene>
    <name evidence="3" type="ORF">CTEN0397_LOCUS12328</name>
</gene>
<dbReference type="SUPFAM" id="SSF52151">
    <property type="entry name" value="FabD/lysophospholipase-like"/>
    <property type="match status" value="1"/>
</dbReference>
<feature type="domain" description="PNPLA" evidence="2">
    <location>
        <begin position="1"/>
        <end position="132"/>
    </location>
</feature>
<evidence type="ECO:0000313" key="3">
    <source>
        <dbReference type="EMBL" id="CAD8941262.1"/>
    </source>
</evidence>
<dbReference type="AlphaFoldDB" id="A0A7S1GNL0"/>
<dbReference type="InterPro" id="IPR002641">
    <property type="entry name" value="PNPLA_dom"/>
</dbReference>
<dbReference type="GO" id="GO:0019433">
    <property type="term" value="P:triglyceride catabolic process"/>
    <property type="evidence" value="ECO:0007669"/>
    <property type="project" value="TreeGrafter"/>
</dbReference>